<proteinExistence type="predicted"/>
<keyword evidence="2" id="KW-1185">Reference proteome</keyword>
<reference evidence="1 2" key="1">
    <citation type="submission" date="2019-11" db="EMBL/GenBank/DDBJ databases">
        <title>Whole genome sequence of Oryza granulata.</title>
        <authorList>
            <person name="Li W."/>
        </authorList>
    </citation>
    <scope>NUCLEOTIDE SEQUENCE [LARGE SCALE GENOMIC DNA]</scope>
    <source>
        <strain evidence="2">cv. Menghai</strain>
        <tissue evidence="1">Leaf</tissue>
    </source>
</reference>
<gene>
    <name evidence="1" type="ORF">E2562_024862</name>
</gene>
<comment type="caution">
    <text evidence="1">The sequence shown here is derived from an EMBL/GenBank/DDBJ whole genome shotgun (WGS) entry which is preliminary data.</text>
</comment>
<accession>A0A6G1CI51</accession>
<protein>
    <submittedName>
        <fullName evidence="1">Uncharacterized protein</fullName>
    </submittedName>
</protein>
<evidence type="ECO:0000313" key="2">
    <source>
        <dbReference type="Proteomes" id="UP000479710"/>
    </source>
</evidence>
<organism evidence="1 2">
    <name type="scientific">Oryza meyeriana var. granulata</name>
    <dbReference type="NCBI Taxonomy" id="110450"/>
    <lineage>
        <taxon>Eukaryota</taxon>
        <taxon>Viridiplantae</taxon>
        <taxon>Streptophyta</taxon>
        <taxon>Embryophyta</taxon>
        <taxon>Tracheophyta</taxon>
        <taxon>Spermatophyta</taxon>
        <taxon>Magnoliopsida</taxon>
        <taxon>Liliopsida</taxon>
        <taxon>Poales</taxon>
        <taxon>Poaceae</taxon>
        <taxon>BOP clade</taxon>
        <taxon>Oryzoideae</taxon>
        <taxon>Oryzeae</taxon>
        <taxon>Oryzinae</taxon>
        <taxon>Oryza</taxon>
        <taxon>Oryza meyeriana</taxon>
    </lineage>
</organism>
<name>A0A6G1CI51_9ORYZ</name>
<evidence type="ECO:0000313" key="1">
    <source>
        <dbReference type="EMBL" id="KAF0899829.1"/>
    </source>
</evidence>
<sequence length="95" mass="10260">MKPRNIIFVHLDSGWLISGLSMVELRLALGRTPIGVTVFVFLVRSFELVPQHACSLVVALEAEIAGPSLAVPLSFLLLAIPRTILLITTSSAIHT</sequence>
<dbReference type="EMBL" id="SPHZ02000009">
    <property type="protein sequence ID" value="KAF0899829.1"/>
    <property type="molecule type" value="Genomic_DNA"/>
</dbReference>
<dbReference type="Proteomes" id="UP000479710">
    <property type="component" value="Unassembled WGS sequence"/>
</dbReference>
<dbReference type="AlphaFoldDB" id="A0A6G1CI51"/>